<proteinExistence type="predicted"/>
<gene>
    <name evidence="4" type="ORF">CP982_35170</name>
    <name evidence="3" type="ORF">FHS40_004358</name>
</gene>
<name>A0A5P2XFM0_STRST</name>
<evidence type="ECO:0000313" key="6">
    <source>
        <dbReference type="Proteomes" id="UP000549009"/>
    </source>
</evidence>
<dbReference type="GO" id="GO:0051920">
    <property type="term" value="F:peroxiredoxin activity"/>
    <property type="evidence" value="ECO:0007669"/>
    <property type="project" value="InterPro"/>
</dbReference>
<dbReference type="Pfam" id="PF02627">
    <property type="entry name" value="CMD"/>
    <property type="match status" value="2"/>
</dbReference>
<dbReference type="Gene3D" id="1.20.1290.10">
    <property type="entry name" value="AhpD-like"/>
    <property type="match status" value="2"/>
</dbReference>
<dbReference type="InterPro" id="IPR052512">
    <property type="entry name" value="4CMD/NDH-1_regulator"/>
</dbReference>
<reference evidence="4 5" key="1">
    <citation type="submission" date="2017-09" db="EMBL/GenBank/DDBJ databases">
        <authorList>
            <person name="Lee N."/>
            <person name="Cho B.-K."/>
        </authorList>
    </citation>
    <scope>NUCLEOTIDE SEQUENCE [LARGE SCALE GENOMIC DNA]</scope>
    <source>
        <strain evidence="4 5">ATCC 27465</strain>
    </source>
</reference>
<evidence type="ECO:0000313" key="4">
    <source>
        <dbReference type="EMBL" id="QEV63301.1"/>
    </source>
</evidence>
<evidence type="ECO:0000256" key="1">
    <source>
        <dbReference type="SAM" id="MobiDB-lite"/>
    </source>
</evidence>
<dbReference type="SUPFAM" id="SSF69118">
    <property type="entry name" value="AhpD-like"/>
    <property type="match status" value="1"/>
</dbReference>
<dbReference type="EMBL" id="JACHJD010000007">
    <property type="protein sequence ID" value="MBB5105263.1"/>
    <property type="molecule type" value="Genomic_DNA"/>
</dbReference>
<sequence length="275" mass="29959">MVDKQGTEPRSDFDRGLHLMRRMGELERPAVLDLFESVNEGAFGEQCVAFIYGNVYHREGLSLAERQLATIGTLTALGYASAQLRFHAKAALNVGCDRRQIIESIIQVSSFAGFPAVLNALLAVKELLAEPGKAESPSDEADPTRSSGAEDDRYERGLAVMQQVDGEAGKQVVAALQDIAPDLARYIIEFTFGEIYPRPHLDLLRREIVTVAACTALGSALPQLKVHIHGLLNVGGTRQQVVETVLHVAFYAGFPAALNAMAVAREVFADRVEDR</sequence>
<dbReference type="RefSeq" id="WP_150514151.1">
    <property type="nucleotide sequence ID" value="NZ_BMSQ01000028.1"/>
</dbReference>
<dbReference type="PANTHER" id="PTHR33570">
    <property type="entry name" value="4-CARBOXYMUCONOLACTONE DECARBOXYLASE FAMILY PROTEIN"/>
    <property type="match status" value="1"/>
</dbReference>
<protein>
    <submittedName>
        <fullName evidence="3 4">Carboxymuconolactone decarboxylase</fullName>
        <ecNumber evidence="3">4.1.1.44</ecNumber>
    </submittedName>
</protein>
<dbReference type="GO" id="GO:0047575">
    <property type="term" value="F:4-carboxymuconolactone decarboxylase activity"/>
    <property type="evidence" value="ECO:0007669"/>
    <property type="project" value="UniProtKB-EC"/>
</dbReference>
<evidence type="ECO:0000313" key="5">
    <source>
        <dbReference type="Proteomes" id="UP000326505"/>
    </source>
</evidence>
<dbReference type="OrthoDB" id="9802489at2"/>
<dbReference type="EMBL" id="CP023690">
    <property type="protein sequence ID" value="QEV63301.1"/>
    <property type="molecule type" value="Genomic_DNA"/>
</dbReference>
<accession>A0A5P2XFM0</accession>
<dbReference type="InterPro" id="IPR029032">
    <property type="entry name" value="AhpD-like"/>
</dbReference>
<dbReference type="AlphaFoldDB" id="A0A5P2XFM0"/>
<dbReference type="KEGG" id="sspb:CP982_35170"/>
<keyword evidence="6" id="KW-1185">Reference proteome</keyword>
<dbReference type="Proteomes" id="UP000326505">
    <property type="component" value="Chromosome"/>
</dbReference>
<feature type="domain" description="Carboxymuconolactone decarboxylase-like" evidence="2">
    <location>
        <begin position="43"/>
        <end position="126"/>
    </location>
</feature>
<evidence type="ECO:0000259" key="2">
    <source>
        <dbReference type="Pfam" id="PF02627"/>
    </source>
</evidence>
<dbReference type="Proteomes" id="UP000549009">
    <property type="component" value="Unassembled WGS sequence"/>
</dbReference>
<reference evidence="3 6" key="2">
    <citation type="submission" date="2020-08" db="EMBL/GenBank/DDBJ databases">
        <title>Genomic Encyclopedia of Type Strains, Phase III (KMG-III): the genomes of soil and plant-associated and newly described type strains.</title>
        <authorList>
            <person name="Whitman W."/>
        </authorList>
    </citation>
    <scope>NUCLEOTIDE SEQUENCE [LARGE SCALE GENOMIC DNA]</scope>
    <source>
        <strain evidence="3 6">CECT 3146</strain>
    </source>
</reference>
<dbReference type="InterPro" id="IPR003779">
    <property type="entry name" value="CMD-like"/>
</dbReference>
<organism evidence="4 5">
    <name type="scientific">Streptomyces spectabilis</name>
    <dbReference type="NCBI Taxonomy" id="68270"/>
    <lineage>
        <taxon>Bacteria</taxon>
        <taxon>Bacillati</taxon>
        <taxon>Actinomycetota</taxon>
        <taxon>Actinomycetes</taxon>
        <taxon>Kitasatosporales</taxon>
        <taxon>Streptomycetaceae</taxon>
        <taxon>Streptomyces</taxon>
    </lineage>
</organism>
<feature type="domain" description="Carboxymuconolactone decarboxylase-like" evidence="2">
    <location>
        <begin position="181"/>
        <end position="266"/>
    </location>
</feature>
<feature type="region of interest" description="Disordered" evidence="1">
    <location>
        <begin position="133"/>
        <end position="152"/>
    </location>
</feature>
<dbReference type="EC" id="4.1.1.44" evidence="3"/>
<keyword evidence="3" id="KW-0456">Lyase</keyword>
<evidence type="ECO:0000313" key="3">
    <source>
        <dbReference type="EMBL" id="MBB5105263.1"/>
    </source>
</evidence>
<dbReference type="PANTHER" id="PTHR33570:SF10">
    <property type="entry name" value="GAMMA-CARBOXYMUCONOLACTONE DECARBOXYLASE"/>
    <property type="match status" value="1"/>
</dbReference>